<gene>
    <name evidence="7" type="ORF">NLI96_g3991</name>
</gene>
<dbReference type="InterPro" id="IPR050493">
    <property type="entry name" value="FAD-dep_Monooxygenase_BioMet"/>
</dbReference>
<comment type="similarity">
    <text evidence="1">Belongs to the paxM FAD-dependent monooxygenase family.</text>
</comment>
<dbReference type="GO" id="GO:0071949">
    <property type="term" value="F:FAD binding"/>
    <property type="evidence" value="ECO:0007669"/>
    <property type="project" value="InterPro"/>
</dbReference>
<organism evidence="7 8">
    <name type="scientific">Meripilus lineatus</name>
    <dbReference type="NCBI Taxonomy" id="2056292"/>
    <lineage>
        <taxon>Eukaryota</taxon>
        <taxon>Fungi</taxon>
        <taxon>Dikarya</taxon>
        <taxon>Basidiomycota</taxon>
        <taxon>Agaricomycotina</taxon>
        <taxon>Agaricomycetes</taxon>
        <taxon>Polyporales</taxon>
        <taxon>Meripilaceae</taxon>
        <taxon>Meripilus</taxon>
    </lineage>
</organism>
<evidence type="ECO:0000256" key="5">
    <source>
        <dbReference type="ARBA" id="ARBA00023033"/>
    </source>
</evidence>
<evidence type="ECO:0000256" key="3">
    <source>
        <dbReference type="ARBA" id="ARBA00022827"/>
    </source>
</evidence>
<dbReference type="Pfam" id="PF01494">
    <property type="entry name" value="FAD_binding_3"/>
    <property type="match status" value="1"/>
</dbReference>
<dbReference type="Gene3D" id="3.50.50.60">
    <property type="entry name" value="FAD/NAD(P)-binding domain"/>
    <property type="match status" value="1"/>
</dbReference>
<dbReference type="PANTHER" id="PTHR13789">
    <property type="entry name" value="MONOOXYGENASE"/>
    <property type="match status" value="1"/>
</dbReference>
<dbReference type="PANTHER" id="PTHR13789:SF306">
    <property type="entry name" value="HYDROXYLASE, PUTATIVE-RELATED"/>
    <property type="match status" value="1"/>
</dbReference>
<reference evidence="7" key="1">
    <citation type="submission" date="2022-07" db="EMBL/GenBank/DDBJ databases">
        <title>Genome Sequence of Physisporinus lineatus.</title>
        <authorList>
            <person name="Buettner E."/>
        </authorList>
    </citation>
    <scope>NUCLEOTIDE SEQUENCE</scope>
    <source>
        <strain evidence="7">VT162</strain>
    </source>
</reference>
<evidence type="ECO:0000313" key="7">
    <source>
        <dbReference type="EMBL" id="KAJ3486798.1"/>
    </source>
</evidence>
<proteinExistence type="inferred from homology"/>
<keyword evidence="8" id="KW-1185">Reference proteome</keyword>
<dbReference type="InterPro" id="IPR036188">
    <property type="entry name" value="FAD/NAD-bd_sf"/>
</dbReference>
<evidence type="ECO:0000313" key="8">
    <source>
        <dbReference type="Proteomes" id="UP001212997"/>
    </source>
</evidence>
<dbReference type="EMBL" id="JANAWD010000110">
    <property type="protein sequence ID" value="KAJ3486798.1"/>
    <property type="molecule type" value="Genomic_DNA"/>
</dbReference>
<dbReference type="AlphaFoldDB" id="A0AAD5V7C7"/>
<evidence type="ECO:0000256" key="2">
    <source>
        <dbReference type="ARBA" id="ARBA00022630"/>
    </source>
</evidence>
<evidence type="ECO:0000259" key="6">
    <source>
        <dbReference type="Pfam" id="PF01494"/>
    </source>
</evidence>
<dbReference type="SUPFAM" id="SSF51905">
    <property type="entry name" value="FAD/NAD(P)-binding domain"/>
    <property type="match status" value="1"/>
</dbReference>
<keyword evidence="2" id="KW-0285">Flavoprotein</keyword>
<comment type="caution">
    <text evidence="7">The sequence shown here is derived from an EMBL/GenBank/DDBJ whole genome shotgun (WGS) entry which is preliminary data.</text>
</comment>
<sequence>MASSPSSPGASLKLDFLIVGGGIAGLAAAYILAKGGHQVRVLEKSSTLDLPASGIRVPPNLSKVLREWIGEEKLASLTSLNQGTPLYDLLTSRRKGYNPWKPVVMRETGGDFLLMHRADAHKVLYDLAISAGVRVDFSVNVASVEPGEPRPRITLANGQCFTADIVIGADGPCSTVRRTAFELENDLEPTGMVVYSGTISAQKLLKDPVLASFIQADEWPIFMGTNRSVCCHPVRGRKELAVQLFWPDERRPKGQDPHGPWQNVVATSELRLDDCGDIVKRMVKLIPFFVKTPWMKRKSPLEDWVDDSGRIVLMGEAAHPWLPGGTHSSSMAVEDAVVFGTLFSHLAQGDQIPIFLHAYHELREARNKTVKDKDVESFEVMWLPPGPARDARDANTPSEDEDVDEGMLKEQFDALLEIFGYNAADAAQEWWMDWGRLSQARESKARYRLVDYMKK</sequence>
<keyword evidence="3" id="KW-0274">FAD</keyword>
<dbReference type="Proteomes" id="UP001212997">
    <property type="component" value="Unassembled WGS sequence"/>
</dbReference>
<name>A0AAD5V7C7_9APHY</name>
<dbReference type="GO" id="GO:0004497">
    <property type="term" value="F:monooxygenase activity"/>
    <property type="evidence" value="ECO:0007669"/>
    <property type="project" value="UniProtKB-KW"/>
</dbReference>
<protein>
    <recommendedName>
        <fullName evidence="6">FAD-binding domain-containing protein</fullName>
    </recommendedName>
</protein>
<dbReference type="InterPro" id="IPR002938">
    <property type="entry name" value="FAD-bd"/>
</dbReference>
<keyword evidence="5" id="KW-0503">Monooxygenase</keyword>
<dbReference type="PRINTS" id="PR00420">
    <property type="entry name" value="RNGMNOXGNASE"/>
</dbReference>
<feature type="domain" description="FAD-binding" evidence="6">
    <location>
        <begin position="15"/>
        <end position="372"/>
    </location>
</feature>
<evidence type="ECO:0000256" key="1">
    <source>
        <dbReference type="ARBA" id="ARBA00007992"/>
    </source>
</evidence>
<evidence type="ECO:0000256" key="4">
    <source>
        <dbReference type="ARBA" id="ARBA00023002"/>
    </source>
</evidence>
<keyword evidence="4" id="KW-0560">Oxidoreductase</keyword>
<accession>A0AAD5V7C7</accession>